<evidence type="ECO:0000313" key="2">
    <source>
        <dbReference type="EMBL" id="SHN12492.1"/>
    </source>
</evidence>
<feature type="region of interest" description="Disordered" evidence="1">
    <location>
        <begin position="1"/>
        <end position="36"/>
    </location>
</feature>
<organism evidence="2 3">
    <name type="scientific">Actinacidiphila paucisporea</name>
    <dbReference type="NCBI Taxonomy" id="310782"/>
    <lineage>
        <taxon>Bacteria</taxon>
        <taxon>Bacillati</taxon>
        <taxon>Actinomycetota</taxon>
        <taxon>Actinomycetes</taxon>
        <taxon>Kitasatosporales</taxon>
        <taxon>Streptomycetaceae</taxon>
        <taxon>Actinacidiphila</taxon>
    </lineage>
</organism>
<dbReference type="AlphaFoldDB" id="A0A1M7P794"/>
<gene>
    <name evidence="2" type="ORF">SAMN05216499_121103</name>
</gene>
<evidence type="ECO:0000313" key="3">
    <source>
        <dbReference type="Proteomes" id="UP000184111"/>
    </source>
</evidence>
<evidence type="ECO:0000256" key="1">
    <source>
        <dbReference type="SAM" id="MobiDB-lite"/>
    </source>
</evidence>
<keyword evidence="3" id="KW-1185">Reference proteome</keyword>
<reference evidence="2 3" key="1">
    <citation type="submission" date="2016-11" db="EMBL/GenBank/DDBJ databases">
        <authorList>
            <person name="Jaros S."/>
            <person name="Januszkiewicz K."/>
            <person name="Wedrychowicz H."/>
        </authorList>
    </citation>
    <scope>NUCLEOTIDE SEQUENCE [LARGE SCALE GENOMIC DNA]</scope>
    <source>
        <strain evidence="2 3">CGMCC 4.2025</strain>
    </source>
</reference>
<protein>
    <submittedName>
        <fullName evidence="2">Uncharacterized protein</fullName>
    </submittedName>
</protein>
<sequence>MVGGAGGAVKMRDRVRGGAPARRRPRVRAPTGGLRGLCDCPRTPARWAAHVRTESERLTADAPQPSSRGLRGVGARTGVERGRRGQYVITELAGVKPCQPANEPPGLVS</sequence>
<dbReference type="Proteomes" id="UP000184111">
    <property type="component" value="Unassembled WGS sequence"/>
</dbReference>
<name>A0A1M7P794_9ACTN</name>
<proteinExistence type="predicted"/>
<dbReference type="EMBL" id="FRBI01000021">
    <property type="protein sequence ID" value="SHN12492.1"/>
    <property type="molecule type" value="Genomic_DNA"/>
</dbReference>
<accession>A0A1M7P794</accession>
<feature type="region of interest" description="Disordered" evidence="1">
    <location>
        <begin position="53"/>
        <end position="78"/>
    </location>
</feature>